<keyword evidence="3" id="KW-1185">Reference proteome</keyword>
<name>A0AAE0S3X3_9BIVA</name>
<evidence type="ECO:0000256" key="1">
    <source>
        <dbReference type="SAM" id="SignalP"/>
    </source>
</evidence>
<reference evidence="2" key="1">
    <citation type="journal article" date="2021" name="Genome Biol. Evol.">
        <title>A High-Quality Reference Genome for a Parasitic Bivalve with Doubly Uniparental Inheritance (Bivalvia: Unionida).</title>
        <authorList>
            <person name="Smith C.H."/>
        </authorList>
    </citation>
    <scope>NUCLEOTIDE SEQUENCE</scope>
    <source>
        <strain evidence="2">CHS0354</strain>
    </source>
</reference>
<protein>
    <submittedName>
        <fullName evidence="2">Uncharacterized protein</fullName>
    </submittedName>
</protein>
<dbReference type="InterPro" id="IPR031420">
    <property type="entry name" value="UPF0669"/>
</dbReference>
<reference evidence="2" key="3">
    <citation type="submission" date="2023-05" db="EMBL/GenBank/DDBJ databases">
        <authorList>
            <person name="Smith C.H."/>
        </authorList>
    </citation>
    <scope>NUCLEOTIDE SEQUENCE</scope>
    <source>
        <strain evidence="2">CHS0354</strain>
        <tissue evidence="2">Mantle</tissue>
    </source>
</reference>
<keyword evidence="1" id="KW-0732">Signal</keyword>
<organism evidence="2 3">
    <name type="scientific">Potamilus streckersoni</name>
    <dbReference type="NCBI Taxonomy" id="2493646"/>
    <lineage>
        <taxon>Eukaryota</taxon>
        <taxon>Metazoa</taxon>
        <taxon>Spiralia</taxon>
        <taxon>Lophotrochozoa</taxon>
        <taxon>Mollusca</taxon>
        <taxon>Bivalvia</taxon>
        <taxon>Autobranchia</taxon>
        <taxon>Heteroconchia</taxon>
        <taxon>Palaeoheterodonta</taxon>
        <taxon>Unionida</taxon>
        <taxon>Unionoidea</taxon>
        <taxon>Unionidae</taxon>
        <taxon>Ambleminae</taxon>
        <taxon>Lampsilini</taxon>
        <taxon>Potamilus</taxon>
    </lineage>
</organism>
<gene>
    <name evidence="2" type="ORF">CHS0354_006032</name>
</gene>
<feature type="signal peptide" evidence="1">
    <location>
        <begin position="1"/>
        <end position="21"/>
    </location>
</feature>
<sequence>MALWKMPFLLLLTVDLIFCRGAEMCNILEDPVLADNFTYFRLFVQEHTFIDLESLVEDAHIHFLDELLEPDDIYYNFAAISGLDSVEVPAEFKRP</sequence>
<evidence type="ECO:0000313" key="3">
    <source>
        <dbReference type="Proteomes" id="UP001195483"/>
    </source>
</evidence>
<comment type="caution">
    <text evidence="2">The sequence shown here is derived from an EMBL/GenBank/DDBJ whole genome shotgun (WGS) entry which is preliminary data.</text>
</comment>
<dbReference type="AlphaFoldDB" id="A0AAE0S3X3"/>
<dbReference type="Proteomes" id="UP001195483">
    <property type="component" value="Unassembled WGS sequence"/>
</dbReference>
<evidence type="ECO:0000313" key="2">
    <source>
        <dbReference type="EMBL" id="KAK3584500.1"/>
    </source>
</evidence>
<feature type="non-terminal residue" evidence="2">
    <location>
        <position position="95"/>
    </location>
</feature>
<dbReference type="Pfam" id="PF17065">
    <property type="entry name" value="UPF0669"/>
    <property type="match status" value="1"/>
</dbReference>
<feature type="chain" id="PRO_5042277459" evidence="1">
    <location>
        <begin position="22"/>
        <end position="95"/>
    </location>
</feature>
<proteinExistence type="predicted"/>
<dbReference type="EMBL" id="JAEAOA010000425">
    <property type="protein sequence ID" value="KAK3584500.1"/>
    <property type="molecule type" value="Genomic_DNA"/>
</dbReference>
<reference evidence="2" key="2">
    <citation type="journal article" date="2021" name="Genome Biol. Evol.">
        <title>Developing a high-quality reference genome for a parasitic bivalve with doubly uniparental inheritance (Bivalvia: Unionida).</title>
        <authorList>
            <person name="Smith C.H."/>
        </authorList>
    </citation>
    <scope>NUCLEOTIDE SEQUENCE</scope>
    <source>
        <strain evidence="2">CHS0354</strain>
        <tissue evidence="2">Mantle</tissue>
    </source>
</reference>
<accession>A0AAE0S3X3</accession>